<evidence type="ECO:0000313" key="8">
    <source>
        <dbReference type="EMBL" id="MBD2769930.1"/>
    </source>
</evidence>
<evidence type="ECO:0000313" key="9">
    <source>
        <dbReference type="Proteomes" id="UP000612233"/>
    </source>
</evidence>
<dbReference type="PANTHER" id="PTHR45453:SF1">
    <property type="entry name" value="PHOSPHATE REGULON SENSOR PROTEIN PHOR"/>
    <property type="match status" value="1"/>
</dbReference>
<dbReference type="InterPro" id="IPR005467">
    <property type="entry name" value="His_kinase_dom"/>
</dbReference>
<accession>A0A927GKX5</accession>
<gene>
    <name evidence="8" type="ORF">IC235_18730</name>
</gene>
<keyword evidence="5 8" id="KW-0418">Kinase</keyword>
<dbReference type="PROSITE" id="PS50109">
    <property type="entry name" value="HIS_KIN"/>
    <property type="match status" value="1"/>
</dbReference>
<dbReference type="GO" id="GO:0016036">
    <property type="term" value="P:cellular response to phosphate starvation"/>
    <property type="evidence" value="ECO:0007669"/>
    <property type="project" value="TreeGrafter"/>
</dbReference>
<dbReference type="Pfam" id="PF02518">
    <property type="entry name" value="HATPase_c"/>
    <property type="match status" value="1"/>
</dbReference>
<keyword evidence="6" id="KW-0902">Two-component regulatory system</keyword>
<evidence type="ECO:0000256" key="6">
    <source>
        <dbReference type="ARBA" id="ARBA00023012"/>
    </source>
</evidence>
<dbReference type="Proteomes" id="UP000612233">
    <property type="component" value="Unassembled WGS sequence"/>
</dbReference>
<dbReference type="InterPro" id="IPR003594">
    <property type="entry name" value="HATPase_dom"/>
</dbReference>
<proteinExistence type="predicted"/>
<dbReference type="GO" id="GO:0004721">
    <property type="term" value="F:phosphoprotein phosphatase activity"/>
    <property type="evidence" value="ECO:0007669"/>
    <property type="project" value="TreeGrafter"/>
</dbReference>
<dbReference type="InterPro" id="IPR036890">
    <property type="entry name" value="HATPase_C_sf"/>
</dbReference>
<dbReference type="EC" id="2.7.13.3" evidence="2"/>
<keyword evidence="9" id="KW-1185">Reference proteome</keyword>
<keyword evidence="3" id="KW-0597">Phosphoprotein</keyword>
<evidence type="ECO:0000256" key="3">
    <source>
        <dbReference type="ARBA" id="ARBA00022553"/>
    </source>
</evidence>
<dbReference type="EMBL" id="JACXAD010000025">
    <property type="protein sequence ID" value="MBD2769930.1"/>
    <property type="molecule type" value="Genomic_DNA"/>
</dbReference>
<dbReference type="AlphaFoldDB" id="A0A927GKX5"/>
<evidence type="ECO:0000256" key="1">
    <source>
        <dbReference type="ARBA" id="ARBA00000085"/>
    </source>
</evidence>
<feature type="domain" description="Histidine kinase" evidence="7">
    <location>
        <begin position="129"/>
        <end position="355"/>
    </location>
</feature>
<name>A0A927GKX5_9BACT</name>
<evidence type="ECO:0000259" key="7">
    <source>
        <dbReference type="PROSITE" id="PS50109"/>
    </source>
</evidence>
<comment type="caution">
    <text evidence="8">The sequence shown here is derived from an EMBL/GenBank/DDBJ whole genome shotgun (WGS) entry which is preliminary data.</text>
</comment>
<sequence>MKKEVFQTVCDFPYIFKSELFDSDTLVQNKTCFKCKIRTCIELFNSNVQFDEHICHQKFNSVLLYLNDSKFIINGLVLNDNKFISKERKNSRLEYCLTRDKLNLFIAKILKINEYMTVKINDNIEQNFSIFHDVKTSVGLVYNCIETFVSKQPGGDFSSKLSASDQSIKDLYDSLELVTSQLTMIDIFVNPQSISYGNKKSIDIFRMFDKISKLFKHKAGKTSKYIELRKEGGYVPNSLCYQSIELIAIILIDNAIKYSLRGTKITITLSSSAGVTKVNITSNGWPVPIAERPQLFKKFFRGTNATRSSSSGLGVGLWIVRKILEAHNSKITYTTNVTDGVNGLNSFEFCIPALDVRYSRR</sequence>
<dbReference type="RefSeq" id="WP_191006738.1">
    <property type="nucleotide sequence ID" value="NZ_JACXAD010000025.1"/>
</dbReference>
<dbReference type="GO" id="GO:0000155">
    <property type="term" value="F:phosphorelay sensor kinase activity"/>
    <property type="evidence" value="ECO:0007669"/>
    <property type="project" value="TreeGrafter"/>
</dbReference>
<dbReference type="InterPro" id="IPR050351">
    <property type="entry name" value="BphY/WalK/GraS-like"/>
</dbReference>
<reference evidence="8" key="1">
    <citation type="submission" date="2020-09" db="EMBL/GenBank/DDBJ databases">
        <authorList>
            <person name="Kim M.K."/>
        </authorList>
    </citation>
    <scope>NUCLEOTIDE SEQUENCE</scope>
    <source>
        <strain evidence="8">BT664</strain>
    </source>
</reference>
<evidence type="ECO:0000256" key="5">
    <source>
        <dbReference type="ARBA" id="ARBA00022777"/>
    </source>
</evidence>
<dbReference type="SMART" id="SM00387">
    <property type="entry name" value="HATPase_c"/>
    <property type="match status" value="1"/>
</dbReference>
<evidence type="ECO:0000256" key="2">
    <source>
        <dbReference type="ARBA" id="ARBA00012438"/>
    </source>
</evidence>
<dbReference type="GO" id="GO:0005886">
    <property type="term" value="C:plasma membrane"/>
    <property type="evidence" value="ECO:0007669"/>
    <property type="project" value="TreeGrafter"/>
</dbReference>
<organism evidence="8 9">
    <name type="scientific">Hymenobacter montanus</name>
    <dbReference type="NCBI Taxonomy" id="2771359"/>
    <lineage>
        <taxon>Bacteria</taxon>
        <taxon>Pseudomonadati</taxon>
        <taxon>Bacteroidota</taxon>
        <taxon>Cytophagia</taxon>
        <taxon>Cytophagales</taxon>
        <taxon>Hymenobacteraceae</taxon>
        <taxon>Hymenobacter</taxon>
    </lineage>
</organism>
<comment type="catalytic activity">
    <reaction evidence="1">
        <text>ATP + protein L-histidine = ADP + protein N-phospho-L-histidine.</text>
        <dbReference type="EC" id="2.7.13.3"/>
    </reaction>
</comment>
<keyword evidence="4" id="KW-0808">Transferase</keyword>
<dbReference type="SUPFAM" id="SSF55874">
    <property type="entry name" value="ATPase domain of HSP90 chaperone/DNA topoisomerase II/histidine kinase"/>
    <property type="match status" value="1"/>
</dbReference>
<dbReference type="Gene3D" id="3.30.565.10">
    <property type="entry name" value="Histidine kinase-like ATPase, C-terminal domain"/>
    <property type="match status" value="1"/>
</dbReference>
<protein>
    <recommendedName>
        <fullName evidence="2">histidine kinase</fullName>
        <ecNumber evidence="2">2.7.13.3</ecNumber>
    </recommendedName>
</protein>
<dbReference type="PANTHER" id="PTHR45453">
    <property type="entry name" value="PHOSPHATE REGULON SENSOR PROTEIN PHOR"/>
    <property type="match status" value="1"/>
</dbReference>
<evidence type="ECO:0000256" key="4">
    <source>
        <dbReference type="ARBA" id="ARBA00022679"/>
    </source>
</evidence>